<dbReference type="EMBL" id="QEAP01000868">
    <property type="protein sequence ID" value="TPX55047.1"/>
    <property type="molecule type" value="Genomic_DNA"/>
</dbReference>
<evidence type="ECO:0000256" key="5">
    <source>
        <dbReference type="ARBA" id="ARBA00022833"/>
    </source>
</evidence>
<dbReference type="OrthoDB" id="8922241at2759"/>
<dbReference type="PANTHER" id="PTHR40626">
    <property type="entry name" value="MIP31509P"/>
    <property type="match status" value="1"/>
</dbReference>
<reference evidence="10 11" key="1">
    <citation type="journal article" date="2019" name="Sci. Rep.">
        <title>Comparative genomics of chytrid fungi reveal insights into the obligate biotrophic and pathogenic lifestyle of Synchytrium endobioticum.</title>
        <authorList>
            <person name="van de Vossenberg B.T.L.H."/>
            <person name="Warris S."/>
            <person name="Nguyen H.D.T."/>
            <person name="van Gent-Pelzer M.P.E."/>
            <person name="Joly D.L."/>
            <person name="van de Geest H.C."/>
            <person name="Bonants P.J.M."/>
            <person name="Smith D.S."/>
            <person name="Levesque C.A."/>
            <person name="van der Lee T.A.J."/>
        </authorList>
    </citation>
    <scope>NUCLEOTIDE SEQUENCE [LARGE SCALE GENOMIC DNA]</scope>
    <source>
        <strain evidence="10 11">CBS 675.73</strain>
    </source>
</reference>
<dbReference type="PROSITE" id="PS50157">
    <property type="entry name" value="ZINC_FINGER_C2H2_2"/>
    <property type="match status" value="2"/>
</dbReference>
<gene>
    <name evidence="10" type="ORF">CcCBS67573_g09517</name>
</gene>
<dbReference type="FunFam" id="3.30.160.60:FF:000065">
    <property type="entry name" value="B-cell CLL/lymphoma 6, member B"/>
    <property type="match status" value="1"/>
</dbReference>
<dbReference type="Gene3D" id="3.30.160.60">
    <property type="entry name" value="Classic Zinc Finger"/>
    <property type="match status" value="2"/>
</dbReference>
<keyword evidence="6" id="KW-0539">Nucleus</keyword>
<proteinExistence type="predicted"/>
<evidence type="ECO:0000259" key="9">
    <source>
        <dbReference type="PROSITE" id="PS50157"/>
    </source>
</evidence>
<feature type="region of interest" description="Disordered" evidence="8">
    <location>
        <begin position="178"/>
        <end position="204"/>
    </location>
</feature>
<dbReference type="InterPro" id="IPR051059">
    <property type="entry name" value="VerF-like"/>
</dbReference>
<dbReference type="GO" id="GO:0008270">
    <property type="term" value="F:zinc ion binding"/>
    <property type="evidence" value="ECO:0007669"/>
    <property type="project" value="UniProtKB-KW"/>
</dbReference>
<dbReference type="PANTHER" id="PTHR40626:SF11">
    <property type="entry name" value="ZINC FINGER PROTEIN YPR022C"/>
    <property type="match status" value="1"/>
</dbReference>
<feature type="region of interest" description="Disordered" evidence="8">
    <location>
        <begin position="310"/>
        <end position="381"/>
    </location>
</feature>
<dbReference type="GO" id="GO:0000978">
    <property type="term" value="F:RNA polymerase II cis-regulatory region sequence-specific DNA binding"/>
    <property type="evidence" value="ECO:0007669"/>
    <property type="project" value="InterPro"/>
</dbReference>
<dbReference type="FunFam" id="3.30.160.60:FF:000303">
    <property type="entry name" value="Zinc finger protein 41"/>
    <property type="match status" value="1"/>
</dbReference>
<feature type="region of interest" description="Disordered" evidence="8">
    <location>
        <begin position="506"/>
        <end position="525"/>
    </location>
</feature>
<dbReference type="SUPFAM" id="SSF57667">
    <property type="entry name" value="beta-beta-alpha zinc fingers"/>
    <property type="match status" value="1"/>
</dbReference>
<dbReference type="InterPro" id="IPR013087">
    <property type="entry name" value="Znf_C2H2_type"/>
</dbReference>
<feature type="region of interest" description="Disordered" evidence="8">
    <location>
        <begin position="1"/>
        <end position="31"/>
    </location>
</feature>
<dbReference type="GO" id="GO:0000981">
    <property type="term" value="F:DNA-binding transcription factor activity, RNA polymerase II-specific"/>
    <property type="evidence" value="ECO:0007669"/>
    <property type="project" value="InterPro"/>
</dbReference>
<keyword evidence="11" id="KW-1185">Reference proteome</keyword>
<dbReference type="GO" id="GO:0005634">
    <property type="term" value="C:nucleus"/>
    <property type="evidence" value="ECO:0007669"/>
    <property type="project" value="UniProtKB-SubCell"/>
</dbReference>
<feature type="region of interest" description="Disordered" evidence="8">
    <location>
        <begin position="224"/>
        <end position="291"/>
    </location>
</feature>
<dbReference type="STRING" id="246404.A0A507DV22"/>
<evidence type="ECO:0000256" key="7">
    <source>
        <dbReference type="PROSITE-ProRule" id="PRU00042"/>
    </source>
</evidence>
<evidence type="ECO:0000256" key="2">
    <source>
        <dbReference type="ARBA" id="ARBA00022723"/>
    </source>
</evidence>
<feature type="compositionally biased region" description="Polar residues" evidence="8">
    <location>
        <begin position="266"/>
        <end position="277"/>
    </location>
</feature>
<evidence type="ECO:0000256" key="4">
    <source>
        <dbReference type="ARBA" id="ARBA00022771"/>
    </source>
</evidence>
<feature type="region of interest" description="Disordered" evidence="8">
    <location>
        <begin position="53"/>
        <end position="106"/>
    </location>
</feature>
<evidence type="ECO:0000256" key="6">
    <source>
        <dbReference type="ARBA" id="ARBA00023242"/>
    </source>
</evidence>
<feature type="region of interest" description="Disordered" evidence="8">
    <location>
        <begin position="466"/>
        <end position="491"/>
    </location>
</feature>
<keyword evidence="5" id="KW-0862">Zinc</keyword>
<dbReference type="AlphaFoldDB" id="A0A507DV22"/>
<feature type="compositionally biased region" description="Basic residues" evidence="8">
    <location>
        <begin position="234"/>
        <end position="245"/>
    </location>
</feature>
<feature type="domain" description="C2H2-type" evidence="9">
    <location>
        <begin position="549"/>
        <end position="577"/>
    </location>
</feature>
<comment type="caution">
    <text evidence="10">The sequence shown here is derived from an EMBL/GenBank/DDBJ whole genome shotgun (WGS) entry which is preliminary data.</text>
</comment>
<dbReference type="SMART" id="SM00355">
    <property type="entry name" value="ZnF_C2H2"/>
    <property type="match status" value="2"/>
</dbReference>
<keyword evidence="3" id="KW-0677">Repeat</keyword>
<evidence type="ECO:0000256" key="3">
    <source>
        <dbReference type="ARBA" id="ARBA00022737"/>
    </source>
</evidence>
<evidence type="ECO:0000313" key="11">
    <source>
        <dbReference type="Proteomes" id="UP000320333"/>
    </source>
</evidence>
<protein>
    <recommendedName>
        <fullName evidence="9">C2H2-type domain-containing protein</fullName>
    </recommendedName>
</protein>
<feature type="domain" description="C2H2-type" evidence="9">
    <location>
        <begin position="520"/>
        <end position="547"/>
    </location>
</feature>
<feature type="region of interest" description="Disordered" evidence="8">
    <location>
        <begin position="397"/>
        <end position="449"/>
    </location>
</feature>
<dbReference type="InterPro" id="IPR036236">
    <property type="entry name" value="Znf_C2H2_sf"/>
</dbReference>
<feature type="compositionally biased region" description="Low complexity" evidence="8">
    <location>
        <begin position="248"/>
        <end position="265"/>
    </location>
</feature>
<keyword evidence="2" id="KW-0479">Metal-binding</keyword>
<evidence type="ECO:0000256" key="8">
    <source>
        <dbReference type="SAM" id="MobiDB-lite"/>
    </source>
</evidence>
<dbReference type="PROSITE" id="PS00028">
    <property type="entry name" value="ZINC_FINGER_C2H2_1"/>
    <property type="match status" value="1"/>
</dbReference>
<dbReference type="Proteomes" id="UP000320333">
    <property type="component" value="Unassembled WGS sequence"/>
</dbReference>
<feature type="compositionally biased region" description="Low complexity" evidence="8">
    <location>
        <begin position="335"/>
        <end position="344"/>
    </location>
</feature>
<name>A0A507DV22_9FUNG</name>
<feature type="compositionally biased region" description="Low complexity" evidence="8">
    <location>
        <begin position="410"/>
        <end position="428"/>
    </location>
</feature>
<organism evidence="10 11">
    <name type="scientific">Chytriomyces confervae</name>
    <dbReference type="NCBI Taxonomy" id="246404"/>
    <lineage>
        <taxon>Eukaryota</taxon>
        <taxon>Fungi</taxon>
        <taxon>Fungi incertae sedis</taxon>
        <taxon>Chytridiomycota</taxon>
        <taxon>Chytridiomycota incertae sedis</taxon>
        <taxon>Chytridiomycetes</taxon>
        <taxon>Chytridiales</taxon>
        <taxon>Chytriomycetaceae</taxon>
        <taxon>Chytriomyces</taxon>
    </lineage>
</organism>
<feature type="compositionally biased region" description="Polar residues" evidence="8">
    <location>
        <begin position="77"/>
        <end position="102"/>
    </location>
</feature>
<dbReference type="Pfam" id="PF00096">
    <property type="entry name" value="zf-C2H2"/>
    <property type="match status" value="2"/>
</dbReference>
<sequence length="586" mass="63967">MKAAAQESTTAEHAAHTSTTTTTTTHSPTAQPPLLLQESTAAQRIIHPPSALHGLVQRPGNLFGAVPNFTRGDPQQPHGNNTDTHTAHSTNPTAIPNMSIDNSVAPDAAPRCTLGTATLLPGDLSSHASAPTWSHPHTAGSIGLTVAQAQVLPEQAAGCRLPPITDLLRILSHDQNMSRQTHTNNSTAVQPPFAHPYPQNHYGSAVQHPIKHSQLLQQHSFAQPYPQPQQFSHPHPRSQQHHFRPHQGPSTRPARAAARATRGASNGSSPTSLSASDSVEDETESALSASLRNTDESIGFVAADIGGAPKLNAQSPVVHSQQSGRHQPHHHQHQQQHQQQQHSRSPIRDGHPYHRVPPRLSLKPVHFVPPPTHATNQFQTSTPYSAAPSVHVKQEGFNPPAIISTPMTASSQSSSVYSRNNYPPYYSNHQPSTPPTNMHHHPPQHSRTYSPIQATTALPPFSAYRFPSEQQQQQQQAQRQHDTRQQAQSFPQHHHYAATAGHASIPINSASSSNHREKPHTCTDCPKAFARSNDLKRHQLTHTPEEKPYACQWCGKKFSRPDSVRKHEASVVEGRRVRCSGNVGSE</sequence>
<dbReference type="GO" id="GO:0000785">
    <property type="term" value="C:chromatin"/>
    <property type="evidence" value="ECO:0007669"/>
    <property type="project" value="TreeGrafter"/>
</dbReference>
<keyword evidence="4 7" id="KW-0863">Zinc-finger</keyword>
<evidence type="ECO:0000256" key="1">
    <source>
        <dbReference type="ARBA" id="ARBA00004123"/>
    </source>
</evidence>
<accession>A0A507DV22</accession>
<evidence type="ECO:0000313" key="10">
    <source>
        <dbReference type="EMBL" id="TPX55047.1"/>
    </source>
</evidence>
<feature type="compositionally biased region" description="Polar residues" evidence="8">
    <location>
        <begin position="178"/>
        <end position="189"/>
    </location>
</feature>
<comment type="subcellular location">
    <subcellularLocation>
        <location evidence="1">Nucleus</location>
    </subcellularLocation>
</comment>